<dbReference type="PANTHER" id="PTHR10587">
    <property type="entry name" value="GLYCOSYL TRANSFERASE-RELATED"/>
    <property type="match status" value="1"/>
</dbReference>
<dbReference type="KEGG" id="fpf:DCC35_20235"/>
<evidence type="ECO:0000313" key="4">
    <source>
        <dbReference type="EMBL" id="QCK16895.1"/>
    </source>
</evidence>
<protein>
    <submittedName>
        <fullName evidence="4">Polysaccharide deacetylase</fullName>
    </submittedName>
</protein>
<dbReference type="InterPro" id="IPR050248">
    <property type="entry name" value="Polysacc_deacetylase_ArnD"/>
</dbReference>
<reference evidence="4 5" key="1">
    <citation type="submission" date="2018-04" db="EMBL/GenBank/DDBJ databases">
        <title>Complete genome uncultured novel isolate.</title>
        <authorList>
            <person name="Merlino G."/>
        </authorList>
    </citation>
    <scope>NUCLEOTIDE SEQUENCE [LARGE SCALE GENOMIC DNA]</scope>
    <source>
        <strain evidence="5">R1DC9</strain>
    </source>
</reference>
<dbReference type="Gene3D" id="3.20.20.370">
    <property type="entry name" value="Glycoside hydrolase/deacetylase"/>
    <property type="match status" value="1"/>
</dbReference>
<keyword evidence="2" id="KW-0378">Hydrolase</keyword>
<dbReference type="SUPFAM" id="SSF88713">
    <property type="entry name" value="Glycoside hydrolase/deacetylase"/>
    <property type="match status" value="1"/>
</dbReference>
<dbReference type="InterPro" id="IPR002509">
    <property type="entry name" value="NODB_dom"/>
</dbReference>
<evidence type="ECO:0000256" key="2">
    <source>
        <dbReference type="ARBA" id="ARBA00022801"/>
    </source>
</evidence>
<name>A0A4D7K1R5_9BACT</name>
<sequence length="311" mass="36777">MKKINNGILIVMLSIFNLVLSAQSEKSVVITIDDVPQTNSSRSNLLSVLDSLQIPVSIFINENRVYSGGKVDSVKLLLLEDWLSKEYVSPGNHSFNHPRYSAIGVDSFSAEVIKGELLTRNLSLKYDKDLNEFRFPFNDLGKDSLQQIRIRNFLEDNGYNITPFTVESSDWMFNYLYATYLSQGDLENAQRIGDRYVNYTIRMFEFFEELVDEEYNRDIPHIYLCHDNRINSDYLAAIITRLSSLNYDFISLEEVLRDSVYDQKEYYHLKYGISWIYRWMEDNKLRKEYMRKEPDLMDIYKEYENMRTKIK</sequence>
<proteinExistence type="predicted"/>
<evidence type="ECO:0000259" key="3">
    <source>
        <dbReference type="PROSITE" id="PS51677"/>
    </source>
</evidence>
<dbReference type="EMBL" id="CP028923">
    <property type="protein sequence ID" value="QCK16895.1"/>
    <property type="molecule type" value="Genomic_DNA"/>
</dbReference>
<dbReference type="GO" id="GO:0016810">
    <property type="term" value="F:hydrolase activity, acting on carbon-nitrogen (but not peptide) bonds"/>
    <property type="evidence" value="ECO:0007669"/>
    <property type="project" value="InterPro"/>
</dbReference>
<feature type="domain" description="NodB homology" evidence="3">
    <location>
        <begin position="26"/>
        <end position="250"/>
    </location>
</feature>
<evidence type="ECO:0000256" key="1">
    <source>
        <dbReference type="ARBA" id="ARBA00022723"/>
    </source>
</evidence>
<dbReference type="PROSITE" id="PS51677">
    <property type="entry name" value="NODB"/>
    <property type="match status" value="1"/>
</dbReference>
<keyword evidence="5" id="KW-1185">Reference proteome</keyword>
<dbReference type="InterPro" id="IPR011330">
    <property type="entry name" value="Glyco_hydro/deAcase_b/a-brl"/>
</dbReference>
<dbReference type="GO" id="GO:0046872">
    <property type="term" value="F:metal ion binding"/>
    <property type="evidence" value="ECO:0007669"/>
    <property type="project" value="UniProtKB-KW"/>
</dbReference>
<dbReference type="PANTHER" id="PTHR10587:SF133">
    <property type="entry name" value="CHITIN DEACETYLASE 1-RELATED"/>
    <property type="match status" value="1"/>
</dbReference>
<organism evidence="4 5">
    <name type="scientific">Mangrovivirga cuniculi</name>
    <dbReference type="NCBI Taxonomy" id="2715131"/>
    <lineage>
        <taxon>Bacteria</taxon>
        <taxon>Pseudomonadati</taxon>
        <taxon>Bacteroidota</taxon>
        <taxon>Cytophagia</taxon>
        <taxon>Cytophagales</taxon>
        <taxon>Mangrovivirgaceae</taxon>
        <taxon>Mangrovivirga</taxon>
    </lineage>
</organism>
<dbReference type="AlphaFoldDB" id="A0A4D7K1R5"/>
<keyword evidence="1" id="KW-0479">Metal-binding</keyword>
<gene>
    <name evidence="4" type="ORF">DCC35_20235</name>
</gene>
<dbReference type="Proteomes" id="UP000298616">
    <property type="component" value="Chromosome"/>
</dbReference>
<dbReference type="GO" id="GO:0016020">
    <property type="term" value="C:membrane"/>
    <property type="evidence" value="ECO:0007669"/>
    <property type="project" value="TreeGrafter"/>
</dbReference>
<dbReference type="Pfam" id="PF01522">
    <property type="entry name" value="Polysacc_deac_1"/>
    <property type="match status" value="1"/>
</dbReference>
<dbReference type="RefSeq" id="WP_137092489.1">
    <property type="nucleotide sequence ID" value="NZ_CP028923.1"/>
</dbReference>
<dbReference type="GO" id="GO:0005975">
    <property type="term" value="P:carbohydrate metabolic process"/>
    <property type="evidence" value="ECO:0007669"/>
    <property type="project" value="InterPro"/>
</dbReference>
<evidence type="ECO:0000313" key="5">
    <source>
        <dbReference type="Proteomes" id="UP000298616"/>
    </source>
</evidence>
<accession>A0A4D7K1R5</accession>
<dbReference type="OrthoDB" id="115239at2"/>